<dbReference type="InterPro" id="IPR024344">
    <property type="entry name" value="MDMPI_metal-binding"/>
</dbReference>
<keyword evidence="4" id="KW-1185">Reference proteome</keyword>
<dbReference type="InterPro" id="IPR010872">
    <property type="entry name" value="MDMPI_C-term_domain"/>
</dbReference>
<dbReference type="GO" id="GO:0016853">
    <property type="term" value="F:isomerase activity"/>
    <property type="evidence" value="ECO:0007669"/>
    <property type="project" value="UniProtKB-KW"/>
</dbReference>
<evidence type="ECO:0000313" key="4">
    <source>
        <dbReference type="Proteomes" id="UP000832041"/>
    </source>
</evidence>
<accession>A0ABY4KY24</accession>
<dbReference type="InterPro" id="IPR017517">
    <property type="entry name" value="Maleyloyr_isom"/>
</dbReference>
<dbReference type="Proteomes" id="UP000832041">
    <property type="component" value="Chromosome"/>
</dbReference>
<evidence type="ECO:0000259" key="1">
    <source>
        <dbReference type="Pfam" id="PF07398"/>
    </source>
</evidence>
<proteinExistence type="predicted"/>
<dbReference type="PANTHER" id="PTHR40758">
    <property type="entry name" value="CONSERVED PROTEIN"/>
    <property type="match status" value="1"/>
</dbReference>
<dbReference type="EMBL" id="CP051627">
    <property type="protein sequence ID" value="UPT20311.1"/>
    <property type="molecule type" value="Genomic_DNA"/>
</dbReference>
<dbReference type="InterPro" id="IPR034660">
    <property type="entry name" value="DinB/YfiT-like"/>
</dbReference>
<dbReference type="NCBIfam" id="TIGR03083">
    <property type="entry name" value="maleylpyruvate isomerase family mycothiol-dependent enzyme"/>
    <property type="match status" value="1"/>
</dbReference>
<dbReference type="Pfam" id="PF11716">
    <property type="entry name" value="MDMPI_N"/>
    <property type="match status" value="1"/>
</dbReference>
<dbReference type="SUPFAM" id="SSF109854">
    <property type="entry name" value="DinB/YfiT-like putative metalloenzymes"/>
    <property type="match status" value="1"/>
</dbReference>
<dbReference type="Gene3D" id="1.20.120.450">
    <property type="entry name" value="dinb family like domain"/>
    <property type="match status" value="1"/>
</dbReference>
<evidence type="ECO:0000313" key="3">
    <source>
        <dbReference type="EMBL" id="UPT20311.1"/>
    </source>
</evidence>
<feature type="domain" description="Mycothiol-dependent maleylpyruvate isomerase metal-binding" evidence="2">
    <location>
        <begin position="14"/>
        <end position="140"/>
    </location>
</feature>
<dbReference type="PANTHER" id="PTHR40758:SF1">
    <property type="entry name" value="CONSERVED PROTEIN"/>
    <property type="match status" value="1"/>
</dbReference>
<feature type="domain" description="MDMPI C-terminal" evidence="1">
    <location>
        <begin position="152"/>
        <end position="251"/>
    </location>
</feature>
<name>A0ABY4KY24_THEAE</name>
<organism evidence="3 4">
    <name type="scientific">Thermobifida alba</name>
    <name type="common">Thermomonospora alba</name>
    <dbReference type="NCBI Taxonomy" id="53522"/>
    <lineage>
        <taxon>Bacteria</taxon>
        <taxon>Bacillati</taxon>
        <taxon>Actinomycetota</taxon>
        <taxon>Actinomycetes</taxon>
        <taxon>Streptosporangiales</taxon>
        <taxon>Nocardiopsidaceae</taxon>
        <taxon>Thermobifida</taxon>
    </lineage>
</organism>
<protein>
    <submittedName>
        <fullName evidence="3">Maleylpyruvate isomerase family mycothiol-dependent enzyme</fullName>
    </submittedName>
</protein>
<keyword evidence="3" id="KW-0413">Isomerase</keyword>
<dbReference type="RefSeq" id="WP_248592566.1">
    <property type="nucleotide sequence ID" value="NZ_BAABEB010000012.1"/>
</dbReference>
<reference evidence="3 4" key="1">
    <citation type="submission" date="2020-04" db="EMBL/GenBank/DDBJ databases">
        <title>Thermobifida alba genome sequencing and assembly.</title>
        <authorList>
            <person name="Luzics S."/>
            <person name="Horvath B."/>
            <person name="Nagy I."/>
            <person name="Toth A."/>
            <person name="Nagy I."/>
            <person name="Kukolya J."/>
        </authorList>
    </citation>
    <scope>NUCLEOTIDE SEQUENCE [LARGE SCALE GENOMIC DNA]</scope>
    <source>
        <strain evidence="3 4">DSM 43795</strain>
    </source>
</reference>
<gene>
    <name evidence="3" type="ORF">FOF52_04475</name>
</gene>
<sequence length="259" mass="27545">MRRTTRLGHDRYCTEITDQTGQLRATLHGADWSAAVPTCPGWTLLDLVRHVGGNLHAVGAAVRNTVGPLRDGRADDAAGPGTDAPAVLDAWLARQAEECADALREAGPDLDVAVWTIPGTALSWARRATHDLVVHRADAAAAVDADYTVAPEVAADTVTELLELFGAPGAVAFPGDGGRTIGLHAADPAGRGRAEWLVEVGEQGLSWRFGRGRADVTVRGALTDVLRLCHRRLPVDSGRVEVRGDAALLDRWLEQVALR</sequence>
<dbReference type="Pfam" id="PF07398">
    <property type="entry name" value="MDMPI_C"/>
    <property type="match status" value="1"/>
</dbReference>
<evidence type="ECO:0000259" key="2">
    <source>
        <dbReference type="Pfam" id="PF11716"/>
    </source>
</evidence>